<evidence type="ECO:0000256" key="1">
    <source>
        <dbReference type="SAM" id="MobiDB-lite"/>
    </source>
</evidence>
<protein>
    <submittedName>
        <fullName evidence="2">Uncharacterized protein</fullName>
    </submittedName>
</protein>
<dbReference type="EnsemblMetazoa" id="AALB014581-RA">
    <property type="protein sequence ID" value="AALB014581-PA"/>
    <property type="gene ID" value="AALB014581"/>
</dbReference>
<reference evidence="2" key="2">
    <citation type="submission" date="2022-08" db="UniProtKB">
        <authorList>
            <consortium name="EnsemblMetazoa"/>
        </authorList>
    </citation>
    <scope>IDENTIFICATION</scope>
    <source>
        <strain evidence="2">STECLA/ALBI9_A</strain>
    </source>
</reference>
<keyword evidence="3" id="KW-1185">Reference proteome</keyword>
<feature type="region of interest" description="Disordered" evidence="1">
    <location>
        <begin position="67"/>
        <end position="95"/>
    </location>
</feature>
<evidence type="ECO:0000313" key="2">
    <source>
        <dbReference type="EnsemblMetazoa" id="AALB014581-PA"/>
    </source>
</evidence>
<evidence type="ECO:0000313" key="3">
    <source>
        <dbReference type="Proteomes" id="UP000069272"/>
    </source>
</evidence>
<organism evidence="2 3">
    <name type="scientific">Anopheles albimanus</name>
    <name type="common">New world malaria mosquito</name>
    <dbReference type="NCBI Taxonomy" id="7167"/>
    <lineage>
        <taxon>Eukaryota</taxon>
        <taxon>Metazoa</taxon>
        <taxon>Ecdysozoa</taxon>
        <taxon>Arthropoda</taxon>
        <taxon>Hexapoda</taxon>
        <taxon>Insecta</taxon>
        <taxon>Pterygota</taxon>
        <taxon>Neoptera</taxon>
        <taxon>Endopterygota</taxon>
        <taxon>Diptera</taxon>
        <taxon>Nematocera</taxon>
        <taxon>Culicoidea</taxon>
        <taxon>Culicidae</taxon>
        <taxon>Anophelinae</taxon>
        <taxon>Anopheles</taxon>
    </lineage>
</organism>
<proteinExistence type="predicted"/>
<dbReference type="EnsemblMetazoa" id="AALB014581-RC">
    <property type="protein sequence ID" value="AALB014581-PC"/>
    <property type="gene ID" value="AALB014581"/>
</dbReference>
<dbReference type="VEuPathDB" id="VectorBase:AALB014581"/>
<dbReference type="AlphaFoldDB" id="A0A182FY79"/>
<name>A0A182FY79_ANOAL</name>
<sequence>MLCNGALVNCFVFIKIISSNPTDDWAVCSVVIVSSQKCNLRSAHPRSISKASVCAAVCWLVRRPVRKSHARKTPEDNKKKKNKKQDGLPWLAGSEPGRILGRRLQCSSSGINI</sequence>
<dbReference type="Proteomes" id="UP000069272">
    <property type="component" value="Chromosome X"/>
</dbReference>
<reference evidence="2 3" key="1">
    <citation type="journal article" date="2017" name="G3 (Bethesda)">
        <title>The Physical Genome Mapping of Anopheles albimanus Corrected Scaffold Misassemblies and Identified Interarm Rearrangements in Genus Anopheles.</title>
        <authorList>
            <person name="Artemov G.N."/>
            <person name="Peery A.N."/>
            <person name="Jiang X."/>
            <person name="Tu Z."/>
            <person name="Stegniy V.N."/>
            <person name="Sharakhova M.V."/>
            <person name="Sharakhov I.V."/>
        </authorList>
    </citation>
    <scope>NUCLEOTIDE SEQUENCE [LARGE SCALE GENOMIC DNA]</scope>
    <source>
        <strain evidence="2 3">ALBI9_A</strain>
    </source>
</reference>
<accession>A0A182FY79</accession>